<reference evidence="2 3" key="1">
    <citation type="submission" date="2018-08" db="EMBL/GenBank/DDBJ databases">
        <title>A genome reference for cultivated species of the human gut microbiota.</title>
        <authorList>
            <person name="Zou Y."/>
            <person name="Xue W."/>
            <person name="Luo G."/>
        </authorList>
    </citation>
    <scope>NUCLEOTIDE SEQUENCE [LARGE SCALE GENOMIC DNA]</scope>
    <source>
        <strain evidence="2 3">AF14-6AC</strain>
    </source>
</reference>
<protein>
    <submittedName>
        <fullName evidence="2">Uncharacterized protein</fullName>
    </submittedName>
</protein>
<organism evidence="2 3">
    <name type="scientific">Odoribacter splanchnicus</name>
    <dbReference type="NCBI Taxonomy" id="28118"/>
    <lineage>
        <taxon>Bacteria</taxon>
        <taxon>Pseudomonadati</taxon>
        <taxon>Bacteroidota</taxon>
        <taxon>Bacteroidia</taxon>
        <taxon>Bacteroidales</taxon>
        <taxon>Odoribacteraceae</taxon>
        <taxon>Odoribacter</taxon>
    </lineage>
</organism>
<evidence type="ECO:0000313" key="2">
    <source>
        <dbReference type="EMBL" id="RGV26065.1"/>
    </source>
</evidence>
<evidence type="ECO:0000313" key="3">
    <source>
        <dbReference type="Proteomes" id="UP000283426"/>
    </source>
</evidence>
<dbReference type="RefSeq" id="WP_013610753.1">
    <property type="nucleotide sequence ID" value="NZ_BAABYK010000001.1"/>
</dbReference>
<evidence type="ECO:0000313" key="1">
    <source>
        <dbReference type="EMBL" id="MDB9222912.1"/>
    </source>
</evidence>
<dbReference type="Proteomes" id="UP001212263">
    <property type="component" value="Unassembled WGS sequence"/>
</dbReference>
<proteinExistence type="predicted"/>
<dbReference type="EMBL" id="QRYW01000020">
    <property type="protein sequence ID" value="RGV26065.1"/>
    <property type="molecule type" value="Genomic_DNA"/>
</dbReference>
<dbReference type="GeneID" id="61273664"/>
<reference evidence="1" key="2">
    <citation type="submission" date="2023-01" db="EMBL/GenBank/DDBJ databases">
        <title>Human gut microbiome strain richness.</title>
        <authorList>
            <person name="Chen-Liaw A."/>
        </authorList>
    </citation>
    <scope>NUCLEOTIDE SEQUENCE</scope>
    <source>
        <strain evidence="1">RTP21484st1_B7_RTP21484_190118</strain>
    </source>
</reference>
<accession>A0A3D1UF73</accession>
<sequence length="167" mass="19282">MLWTSSQQTVIDQFIQEIKTIGWFKQVGEPSEKYWVIDTIWEACDTYGHQMLEVWGQNSELIEQKALRQLKDEQIDAIFEAVSLAIGNEVYEALCDLEDKIGQETGEDQSGIEEEILDFIKRDTAWACIERLLGEKGFFSRILEINQTGHWACSWVGKFPKGNFIIL</sequence>
<name>A0A3D1UF73_9BACT</name>
<dbReference type="Proteomes" id="UP000283426">
    <property type="component" value="Unassembled WGS sequence"/>
</dbReference>
<dbReference type="AlphaFoldDB" id="A0A3D1UF73"/>
<dbReference type="EMBL" id="JAQMRD010000007">
    <property type="protein sequence ID" value="MDB9222912.1"/>
    <property type="molecule type" value="Genomic_DNA"/>
</dbReference>
<comment type="caution">
    <text evidence="2">The sequence shown here is derived from an EMBL/GenBank/DDBJ whole genome shotgun (WGS) entry which is preliminary data.</text>
</comment>
<gene>
    <name evidence="2" type="ORF">DWW24_10480</name>
    <name evidence="1" type="ORF">PN645_07810</name>
</gene>